<keyword evidence="2" id="KW-1185">Reference proteome</keyword>
<reference evidence="1 2" key="1">
    <citation type="submission" date="2024-01" db="EMBL/GenBank/DDBJ databases">
        <title>A draft genome for the cacao thread blight pathogen Marasmiellus scandens.</title>
        <authorList>
            <person name="Baruah I.K."/>
            <person name="Leung J."/>
            <person name="Bukari Y."/>
            <person name="Amoako-Attah I."/>
            <person name="Meinhardt L.W."/>
            <person name="Bailey B.A."/>
            <person name="Cohen S.P."/>
        </authorList>
    </citation>
    <scope>NUCLEOTIDE SEQUENCE [LARGE SCALE GENOMIC DNA]</scope>
    <source>
        <strain evidence="1 2">GH-19</strain>
    </source>
</reference>
<protein>
    <submittedName>
        <fullName evidence="1">Uncharacterized protein</fullName>
    </submittedName>
</protein>
<dbReference type="Proteomes" id="UP001498398">
    <property type="component" value="Unassembled WGS sequence"/>
</dbReference>
<name>A0ABR1ITK6_9AGAR</name>
<dbReference type="EMBL" id="JBANRG010000072">
    <property type="protein sequence ID" value="KAK7439583.1"/>
    <property type="molecule type" value="Genomic_DNA"/>
</dbReference>
<evidence type="ECO:0000313" key="2">
    <source>
        <dbReference type="Proteomes" id="UP001498398"/>
    </source>
</evidence>
<gene>
    <name evidence="1" type="ORF">VKT23_017510</name>
</gene>
<accession>A0ABR1ITK6</accession>
<proteinExistence type="predicted"/>
<evidence type="ECO:0000313" key="1">
    <source>
        <dbReference type="EMBL" id="KAK7439583.1"/>
    </source>
</evidence>
<sequence length="257" mass="28297">MFCGVSSVASVPAEVDMLAVFKYYWEACILDSARDRENHGDRAFFAIEEGIVSVLVCNVTETFAWEDAVNTAIFAVDISLINDSALRPVLCVPPALDPNSLTDLVLQMDLNQDCQLTLHRRKAKQIDLGNNVKLLSVPRDNLPILMTSHGSFGQVGVILGLSYENIWVDIITDPEFGDGENFPNHKKINDTYVRSEIPKARGQDSVSGEWASSNASGRFTRQEILVRTAKVTSPYQLGSFTVSVRIDAVHIGKHSAV</sequence>
<organism evidence="1 2">
    <name type="scientific">Marasmiellus scandens</name>
    <dbReference type="NCBI Taxonomy" id="2682957"/>
    <lineage>
        <taxon>Eukaryota</taxon>
        <taxon>Fungi</taxon>
        <taxon>Dikarya</taxon>
        <taxon>Basidiomycota</taxon>
        <taxon>Agaricomycotina</taxon>
        <taxon>Agaricomycetes</taxon>
        <taxon>Agaricomycetidae</taxon>
        <taxon>Agaricales</taxon>
        <taxon>Marasmiineae</taxon>
        <taxon>Omphalotaceae</taxon>
        <taxon>Marasmiellus</taxon>
    </lineage>
</organism>
<comment type="caution">
    <text evidence="1">The sequence shown here is derived from an EMBL/GenBank/DDBJ whole genome shotgun (WGS) entry which is preliminary data.</text>
</comment>